<protein>
    <recommendedName>
        <fullName evidence="3">Cytochrome c domain-containing protein</fullName>
    </recommendedName>
</protein>
<dbReference type="EMBL" id="JAULBC010000004">
    <property type="protein sequence ID" value="MEX6688497.1"/>
    <property type="molecule type" value="Genomic_DNA"/>
</dbReference>
<name>A0ABV3ZF45_9BACT</name>
<dbReference type="Proteomes" id="UP001560573">
    <property type="component" value="Unassembled WGS sequence"/>
</dbReference>
<sequence>MKSRKIYLIWILALATGCYYDVIKPADPNAPPQSVSFSGDLQPIFDANCTSSGCHGGAHEPTLTADKSYNSLMSGGFVNVLIPTESILYQEVNSGSMPPTGKLAPVQIQQILDWIKNGAPNN</sequence>
<evidence type="ECO:0000313" key="2">
    <source>
        <dbReference type="Proteomes" id="UP001560573"/>
    </source>
</evidence>
<comment type="caution">
    <text evidence="1">The sequence shown here is derived from an EMBL/GenBank/DDBJ whole genome shotgun (WGS) entry which is preliminary data.</text>
</comment>
<evidence type="ECO:0000313" key="1">
    <source>
        <dbReference type="EMBL" id="MEX6688497.1"/>
    </source>
</evidence>
<organism evidence="1 2">
    <name type="scientific">Danxiaibacter flavus</name>
    <dbReference type="NCBI Taxonomy" id="3049108"/>
    <lineage>
        <taxon>Bacteria</taxon>
        <taxon>Pseudomonadati</taxon>
        <taxon>Bacteroidota</taxon>
        <taxon>Chitinophagia</taxon>
        <taxon>Chitinophagales</taxon>
        <taxon>Chitinophagaceae</taxon>
        <taxon>Danxiaibacter</taxon>
    </lineage>
</organism>
<dbReference type="RefSeq" id="WP_369329906.1">
    <property type="nucleotide sequence ID" value="NZ_JAULBC010000004.1"/>
</dbReference>
<dbReference type="PROSITE" id="PS51257">
    <property type="entry name" value="PROKAR_LIPOPROTEIN"/>
    <property type="match status" value="1"/>
</dbReference>
<gene>
    <name evidence="1" type="ORF">QTN47_13370</name>
</gene>
<reference evidence="1 2" key="1">
    <citation type="submission" date="2023-07" db="EMBL/GenBank/DDBJ databases">
        <authorList>
            <person name="Lian W.-H."/>
        </authorList>
    </citation>
    <scope>NUCLEOTIDE SEQUENCE [LARGE SCALE GENOMIC DNA]</scope>
    <source>
        <strain evidence="1 2">SYSU DXS3180</strain>
    </source>
</reference>
<accession>A0ABV3ZF45</accession>
<proteinExistence type="predicted"/>
<keyword evidence="2" id="KW-1185">Reference proteome</keyword>
<evidence type="ECO:0008006" key="3">
    <source>
        <dbReference type="Google" id="ProtNLM"/>
    </source>
</evidence>